<proteinExistence type="predicted"/>
<protein>
    <submittedName>
        <fullName evidence="1">Uncharacterized protein</fullName>
    </submittedName>
</protein>
<accession>A0ABM6BP30</accession>
<dbReference type="Proteomes" id="UP000266744">
    <property type="component" value="Chromosome"/>
</dbReference>
<evidence type="ECO:0000313" key="2">
    <source>
        <dbReference type="Proteomes" id="UP000266744"/>
    </source>
</evidence>
<gene>
    <name evidence="1" type="ORF">PL78_15015</name>
</gene>
<reference evidence="1 2" key="1">
    <citation type="journal article" date="2016" name="Toxins">
        <title>The Draft Genome Sequence of the Yersinia entomophaga Entomopathogenic Type Strain MH96T.</title>
        <authorList>
            <person name="Hurst M.R."/>
            <person name="Beattie A."/>
            <person name="Altermann E."/>
            <person name="Moraga R.M."/>
            <person name="Harper L.A."/>
            <person name="Calder J."/>
            <person name="Laugraud A."/>
        </authorList>
    </citation>
    <scope>NUCLEOTIDE SEQUENCE [LARGE SCALE GENOMIC DNA]</scope>
    <source>
        <strain evidence="1 2">MH96</strain>
    </source>
</reference>
<organism evidence="1 2">
    <name type="scientific">Yersinia entomophaga</name>
    <dbReference type="NCBI Taxonomy" id="935293"/>
    <lineage>
        <taxon>Bacteria</taxon>
        <taxon>Pseudomonadati</taxon>
        <taxon>Pseudomonadota</taxon>
        <taxon>Gammaproteobacteria</taxon>
        <taxon>Enterobacterales</taxon>
        <taxon>Yersiniaceae</taxon>
        <taxon>Yersinia</taxon>
    </lineage>
</organism>
<dbReference type="EMBL" id="CP010029">
    <property type="protein sequence ID" value="ANI31124.1"/>
    <property type="molecule type" value="Genomic_DNA"/>
</dbReference>
<evidence type="ECO:0000313" key="1">
    <source>
        <dbReference type="EMBL" id="ANI31124.1"/>
    </source>
</evidence>
<keyword evidence="2" id="KW-1185">Reference proteome</keyword>
<name>A0ABM6BP30_YERET</name>
<sequence>MLAGERSFLRLFYIKNRLILFLFMLIEASFPQIFCGLNLPKATQSINCGKKKIALLRGKIK</sequence>